<dbReference type="OrthoDB" id="284184at2759"/>
<sequence length="357" mass="39697">MRLSLALQATAWHMILSSALYGTALAAASWNSTINHFTTTDGTTYAYDCNPASGSNATFLLLHGYPSSHKDWEHQIAALNAAGFGTLAPDMLGFGASDMPTDPHEYRAKRLSGHLAELLDHKSLDTVIGVGHDWGSVILTRLAVYHPDRFEKFVFVNVGYQAPGGFVDLDSLNSMLSAEYGYMPYGYWYFFDRYDAGTVIKTHLESFWHLVFPENHTIWVDHLAPISAARSWLQAETKTNDPPFLSAAYKSDWLAWMSRPNATESGLNCYRSQLRGVNDADESTIKTKYWELHVPVLAIGGSQDPIGRADLMVASTQPWALGGFETKTLNSGHWTAQELPNEVNDLLMEFARKDLAH</sequence>
<protein>
    <recommendedName>
        <fullName evidence="4">AB hydrolase-1 domain-containing protein</fullName>
    </recommendedName>
</protein>
<dbReference type="Gene3D" id="3.40.50.1820">
    <property type="entry name" value="alpha/beta hydrolase"/>
    <property type="match status" value="1"/>
</dbReference>
<dbReference type="PRINTS" id="PR00412">
    <property type="entry name" value="EPOXHYDRLASE"/>
</dbReference>
<evidence type="ECO:0000259" key="4">
    <source>
        <dbReference type="Pfam" id="PF00561"/>
    </source>
</evidence>
<organism evidence="5 6">
    <name type="scientific">Clonostachys rhizophaga</name>
    <dbReference type="NCBI Taxonomy" id="160324"/>
    <lineage>
        <taxon>Eukaryota</taxon>
        <taxon>Fungi</taxon>
        <taxon>Dikarya</taxon>
        <taxon>Ascomycota</taxon>
        <taxon>Pezizomycotina</taxon>
        <taxon>Sordariomycetes</taxon>
        <taxon>Hypocreomycetidae</taxon>
        <taxon>Hypocreales</taxon>
        <taxon>Bionectriaceae</taxon>
        <taxon>Clonostachys</taxon>
    </lineage>
</organism>
<feature type="chain" id="PRO_5040348806" description="AB hydrolase-1 domain-containing protein" evidence="3">
    <location>
        <begin position="27"/>
        <end position="357"/>
    </location>
</feature>
<dbReference type="SUPFAM" id="SSF53474">
    <property type="entry name" value="alpha/beta-Hydrolases"/>
    <property type="match status" value="1"/>
</dbReference>
<dbReference type="PANTHER" id="PTHR43329">
    <property type="entry name" value="EPOXIDE HYDROLASE"/>
    <property type="match status" value="1"/>
</dbReference>
<comment type="similarity">
    <text evidence="2">Belongs to the AB hydrolase superfamily. Epoxide hydrolase family.</text>
</comment>
<dbReference type="InterPro" id="IPR000073">
    <property type="entry name" value="AB_hydrolase_1"/>
</dbReference>
<dbReference type="InterPro" id="IPR000639">
    <property type="entry name" value="Epox_hydrolase-like"/>
</dbReference>
<feature type="domain" description="AB hydrolase-1" evidence="4">
    <location>
        <begin position="58"/>
        <end position="335"/>
    </location>
</feature>
<dbReference type="Proteomes" id="UP000696573">
    <property type="component" value="Unassembled WGS sequence"/>
</dbReference>
<keyword evidence="3" id="KW-0732">Signal</keyword>
<gene>
    <name evidence="5" type="ORF">CRHIZ90672A_00018189</name>
</gene>
<dbReference type="GO" id="GO:0016787">
    <property type="term" value="F:hydrolase activity"/>
    <property type="evidence" value="ECO:0007669"/>
    <property type="project" value="UniProtKB-KW"/>
</dbReference>
<proteinExistence type="inferred from homology"/>
<dbReference type="AlphaFoldDB" id="A0A9N9V104"/>
<name>A0A9N9V104_9HYPO</name>
<feature type="signal peptide" evidence="3">
    <location>
        <begin position="1"/>
        <end position="26"/>
    </location>
</feature>
<evidence type="ECO:0000256" key="2">
    <source>
        <dbReference type="ARBA" id="ARBA00038334"/>
    </source>
</evidence>
<dbReference type="InterPro" id="IPR029058">
    <property type="entry name" value="AB_hydrolase_fold"/>
</dbReference>
<evidence type="ECO:0000313" key="6">
    <source>
        <dbReference type="Proteomes" id="UP000696573"/>
    </source>
</evidence>
<accession>A0A9N9V104</accession>
<evidence type="ECO:0000256" key="1">
    <source>
        <dbReference type="ARBA" id="ARBA00022801"/>
    </source>
</evidence>
<evidence type="ECO:0000313" key="5">
    <source>
        <dbReference type="EMBL" id="CAH0016605.1"/>
    </source>
</evidence>
<reference evidence="5" key="1">
    <citation type="submission" date="2021-10" db="EMBL/GenBank/DDBJ databases">
        <authorList>
            <person name="Piombo E."/>
        </authorList>
    </citation>
    <scope>NUCLEOTIDE SEQUENCE</scope>
</reference>
<comment type="caution">
    <text evidence="5">The sequence shown here is derived from an EMBL/GenBank/DDBJ whole genome shotgun (WGS) entry which is preliminary data.</text>
</comment>
<evidence type="ECO:0000256" key="3">
    <source>
        <dbReference type="SAM" id="SignalP"/>
    </source>
</evidence>
<dbReference type="EMBL" id="CABFNQ020000478">
    <property type="protein sequence ID" value="CAH0016605.1"/>
    <property type="molecule type" value="Genomic_DNA"/>
</dbReference>
<keyword evidence="1" id="KW-0378">Hydrolase</keyword>
<keyword evidence="6" id="KW-1185">Reference proteome</keyword>
<dbReference type="Pfam" id="PF00561">
    <property type="entry name" value="Abhydrolase_1"/>
    <property type="match status" value="1"/>
</dbReference>
<dbReference type="PRINTS" id="PR00111">
    <property type="entry name" value="ABHYDROLASE"/>
</dbReference>